<keyword evidence="2 5" id="KW-0812">Transmembrane</keyword>
<evidence type="ECO:0000256" key="1">
    <source>
        <dbReference type="ARBA" id="ARBA00004370"/>
    </source>
</evidence>
<dbReference type="InterPro" id="IPR001129">
    <property type="entry name" value="Membr-assoc_MAPEG"/>
</dbReference>
<evidence type="ECO:0000256" key="4">
    <source>
        <dbReference type="ARBA" id="ARBA00023136"/>
    </source>
</evidence>
<sequence length="127" mass="13653">MAALGVAGVVLLLVHIAAQVTSVTRERGSAWNAGPRDEGSAPMGKFAGRADRALRNFQETFPAFVLLVALLMLRDRADGIGLLGGLIWLVARVVYLPLYLAGVPRLRTLVWLVSLAGLMLMAVRVVF</sequence>
<dbReference type="PANTHER" id="PTHR35371">
    <property type="entry name" value="INNER MEMBRANE PROTEIN"/>
    <property type="match status" value="1"/>
</dbReference>
<evidence type="ECO:0000256" key="3">
    <source>
        <dbReference type="ARBA" id="ARBA00022989"/>
    </source>
</evidence>
<reference evidence="7" key="1">
    <citation type="journal article" date="2019" name="Int. J. Syst. Evol. Microbiol.">
        <title>The Global Catalogue of Microorganisms (GCM) 10K type strain sequencing project: providing services to taxonomists for standard genome sequencing and annotation.</title>
        <authorList>
            <consortium name="The Broad Institute Genomics Platform"/>
            <consortium name="The Broad Institute Genome Sequencing Center for Infectious Disease"/>
            <person name="Wu L."/>
            <person name="Ma J."/>
        </authorList>
    </citation>
    <scope>NUCLEOTIDE SEQUENCE [LARGE SCALE GENOMIC DNA]</scope>
    <source>
        <strain evidence="7">CCUG 43117</strain>
    </source>
</reference>
<dbReference type="InterPro" id="IPR023352">
    <property type="entry name" value="MAPEG-like_dom_sf"/>
</dbReference>
<evidence type="ECO:0000256" key="2">
    <source>
        <dbReference type="ARBA" id="ARBA00022692"/>
    </source>
</evidence>
<organism evidence="6 7">
    <name type="scientific">Bosea massiliensis</name>
    <dbReference type="NCBI Taxonomy" id="151419"/>
    <lineage>
        <taxon>Bacteria</taxon>
        <taxon>Pseudomonadati</taxon>
        <taxon>Pseudomonadota</taxon>
        <taxon>Alphaproteobacteria</taxon>
        <taxon>Hyphomicrobiales</taxon>
        <taxon>Boseaceae</taxon>
        <taxon>Bosea</taxon>
    </lineage>
</organism>
<dbReference type="EMBL" id="JBHSLU010000019">
    <property type="protein sequence ID" value="MFC5505668.1"/>
    <property type="molecule type" value="Genomic_DNA"/>
</dbReference>
<feature type="transmembrane region" description="Helical" evidence="5">
    <location>
        <begin position="108"/>
        <end position="126"/>
    </location>
</feature>
<keyword evidence="3 5" id="KW-1133">Transmembrane helix</keyword>
<evidence type="ECO:0000313" key="7">
    <source>
        <dbReference type="Proteomes" id="UP001596060"/>
    </source>
</evidence>
<keyword evidence="7" id="KW-1185">Reference proteome</keyword>
<gene>
    <name evidence="6" type="ORF">ACFPN9_10400</name>
</gene>
<dbReference type="PANTHER" id="PTHR35371:SF1">
    <property type="entry name" value="BLR7753 PROTEIN"/>
    <property type="match status" value="1"/>
</dbReference>
<dbReference type="Pfam" id="PF01124">
    <property type="entry name" value="MAPEG"/>
    <property type="match status" value="1"/>
</dbReference>
<evidence type="ECO:0000313" key="6">
    <source>
        <dbReference type="EMBL" id="MFC5505668.1"/>
    </source>
</evidence>
<accession>A0ABW0NZX1</accession>
<name>A0ABW0NZX1_9HYPH</name>
<dbReference type="Gene3D" id="1.20.120.550">
    <property type="entry name" value="Membrane associated eicosanoid/glutathione metabolism-like domain"/>
    <property type="match status" value="1"/>
</dbReference>
<keyword evidence="4 5" id="KW-0472">Membrane</keyword>
<protein>
    <submittedName>
        <fullName evidence="6">MAPEG family protein</fullName>
    </submittedName>
</protein>
<proteinExistence type="predicted"/>
<evidence type="ECO:0000256" key="5">
    <source>
        <dbReference type="SAM" id="Phobius"/>
    </source>
</evidence>
<dbReference type="RefSeq" id="WP_068075081.1">
    <property type="nucleotide sequence ID" value="NZ_JBHSLU010000019.1"/>
</dbReference>
<dbReference type="Proteomes" id="UP001596060">
    <property type="component" value="Unassembled WGS sequence"/>
</dbReference>
<dbReference type="SUPFAM" id="SSF161084">
    <property type="entry name" value="MAPEG domain-like"/>
    <property type="match status" value="1"/>
</dbReference>
<comment type="subcellular location">
    <subcellularLocation>
        <location evidence="1">Membrane</location>
    </subcellularLocation>
</comment>
<feature type="transmembrane region" description="Helical" evidence="5">
    <location>
        <begin position="80"/>
        <end position="102"/>
    </location>
</feature>
<comment type="caution">
    <text evidence="6">The sequence shown here is derived from an EMBL/GenBank/DDBJ whole genome shotgun (WGS) entry which is preliminary data.</text>
</comment>